<dbReference type="Gene3D" id="3.30.200.20">
    <property type="entry name" value="Phosphorylase Kinase, domain 1"/>
    <property type="match status" value="1"/>
</dbReference>
<evidence type="ECO:0000313" key="3">
    <source>
        <dbReference type="EMBL" id="RDE24529.1"/>
    </source>
</evidence>
<keyword evidence="2" id="KW-0418">Kinase</keyword>
<organism evidence="3 4">
    <name type="scientific">Motiliproteus coralliicola</name>
    <dbReference type="NCBI Taxonomy" id="2283196"/>
    <lineage>
        <taxon>Bacteria</taxon>
        <taxon>Pseudomonadati</taxon>
        <taxon>Pseudomonadota</taxon>
        <taxon>Gammaproteobacteria</taxon>
        <taxon>Oceanospirillales</taxon>
        <taxon>Oceanospirillaceae</taxon>
        <taxon>Motiliproteus</taxon>
    </lineage>
</organism>
<dbReference type="OrthoDB" id="5291879at2"/>
<dbReference type="GO" id="GO:0016301">
    <property type="term" value="F:kinase activity"/>
    <property type="evidence" value="ECO:0007669"/>
    <property type="project" value="UniProtKB-UniRule"/>
</dbReference>
<dbReference type="RefSeq" id="WP_114694116.1">
    <property type="nucleotide sequence ID" value="NZ_QQOH01000001.1"/>
</dbReference>
<evidence type="ECO:0000313" key="4">
    <source>
        <dbReference type="Proteomes" id="UP000253769"/>
    </source>
</evidence>
<evidence type="ECO:0000256" key="1">
    <source>
        <dbReference type="ARBA" id="ARBA00009460"/>
    </source>
</evidence>
<dbReference type="EMBL" id="QQOH01000001">
    <property type="protein sequence ID" value="RDE24529.1"/>
    <property type="molecule type" value="Genomic_DNA"/>
</dbReference>
<proteinExistence type="inferred from homology"/>
<keyword evidence="4" id="KW-1185">Reference proteome</keyword>
<accession>A0A369WTZ8</accession>
<dbReference type="PANTHER" id="PTHR12149:SF8">
    <property type="entry name" value="PROTEIN-RIBULOSAMINE 3-KINASE"/>
    <property type="match status" value="1"/>
</dbReference>
<dbReference type="Proteomes" id="UP000253769">
    <property type="component" value="Unassembled WGS sequence"/>
</dbReference>
<evidence type="ECO:0008006" key="5">
    <source>
        <dbReference type="Google" id="ProtNLM"/>
    </source>
</evidence>
<evidence type="ECO:0000256" key="2">
    <source>
        <dbReference type="PIRNR" id="PIRNR006221"/>
    </source>
</evidence>
<dbReference type="PANTHER" id="PTHR12149">
    <property type="entry name" value="FRUCTOSAMINE 3 KINASE-RELATED PROTEIN"/>
    <property type="match status" value="1"/>
</dbReference>
<comment type="similarity">
    <text evidence="1 2">Belongs to the fructosamine kinase family.</text>
</comment>
<sequence length="290" mass="32913">MTAVLQNLLQQTGLGERWQLSPLSGGCIGSSFSAVNEHHQRFFIKHLHNPPSNFFTAEAAGLKALSGAGIIQTPTVCAVGPCLLVLELIETCQPTEQHWQQLGHQLAELHRQPMPSFGFSHHTYCGLSEQTNRQDQNGFRFFAEQRLLPQGKRAYQAGLLDRGMLKRLERICQRLEDWIPPQSAVLIHGDLWSGNVLFGKRARHSDERSQPFLIDPAAYYGWAEADLAMTRLFGGFYPTFYSAYLETNPLQSGWQERQPLYNLYHLLNHLNLFGLSYQASVAEVLQRYQD</sequence>
<dbReference type="Gene3D" id="3.90.1200.10">
    <property type="match status" value="1"/>
</dbReference>
<dbReference type="SUPFAM" id="SSF56112">
    <property type="entry name" value="Protein kinase-like (PK-like)"/>
    <property type="match status" value="1"/>
</dbReference>
<dbReference type="InterPro" id="IPR011009">
    <property type="entry name" value="Kinase-like_dom_sf"/>
</dbReference>
<gene>
    <name evidence="3" type="ORF">DV711_02780</name>
</gene>
<dbReference type="PIRSF" id="PIRSF006221">
    <property type="entry name" value="Ketosamine-3-kinase"/>
    <property type="match status" value="1"/>
</dbReference>
<dbReference type="Pfam" id="PF03881">
    <property type="entry name" value="Fructosamin_kin"/>
    <property type="match status" value="1"/>
</dbReference>
<reference evidence="3 4" key="1">
    <citation type="submission" date="2018-07" db="EMBL/GenBank/DDBJ databases">
        <title>Motiliproteus coralliicola sp. nov., a bacterium isolated from Coral.</title>
        <authorList>
            <person name="Wang G."/>
        </authorList>
    </citation>
    <scope>NUCLEOTIDE SEQUENCE [LARGE SCALE GENOMIC DNA]</scope>
    <source>
        <strain evidence="3 4">C34</strain>
    </source>
</reference>
<name>A0A369WTZ8_9GAMM</name>
<comment type="caution">
    <text evidence="3">The sequence shown here is derived from an EMBL/GenBank/DDBJ whole genome shotgun (WGS) entry which is preliminary data.</text>
</comment>
<keyword evidence="2" id="KW-0808">Transferase</keyword>
<dbReference type="InterPro" id="IPR016477">
    <property type="entry name" value="Fructo-/Ketosamine-3-kinase"/>
</dbReference>
<dbReference type="AlphaFoldDB" id="A0A369WTZ8"/>
<protein>
    <recommendedName>
        <fullName evidence="5">Fructosamine kinase family protein</fullName>
    </recommendedName>
</protein>